<dbReference type="InterPro" id="IPR027027">
    <property type="entry name" value="GOSR2/Membrin/Bos1"/>
</dbReference>
<keyword evidence="6" id="KW-0333">Golgi apparatus</keyword>
<dbReference type="GO" id="GO:0031201">
    <property type="term" value="C:SNARE complex"/>
    <property type="evidence" value="ECO:0007669"/>
    <property type="project" value="TreeGrafter"/>
</dbReference>
<dbReference type="Gene3D" id="1.20.5.110">
    <property type="match status" value="1"/>
</dbReference>
<keyword evidence="4" id="KW-0653">Protein transport</keyword>
<keyword evidence="2" id="KW-0813">Transport</keyword>
<dbReference type="GO" id="GO:0005484">
    <property type="term" value="F:SNAP receptor activity"/>
    <property type="evidence" value="ECO:0007669"/>
    <property type="project" value="InterPro"/>
</dbReference>
<evidence type="ECO:0000256" key="4">
    <source>
        <dbReference type="ARBA" id="ARBA00022927"/>
    </source>
</evidence>
<dbReference type="GO" id="GO:0000139">
    <property type="term" value="C:Golgi membrane"/>
    <property type="evidence" value="ECO:0007669"/>
    <property type="project" value="UniProtKB-SubCell"/>
</dbReference>
<dbReference type="VEuPathDB" id="CryptoDB:Cvel_15202"/>
<dbReference type="PIRSF" id="PIRSF028865">
    <property type="entry name" value="Membrin-2"/>
    <property type="match status" value="1"/>
</dbReference>
<evidence type="ECO:0000256" key="7">
    <source>
        <dbReference type="ARBA" id="ARBA00023136"/>
    </source>
</evidence>
<evidence type="ECO:0000256" key="5">
    <source>
        <dbReference type="ARBA" id="ARBA00022989"/>
    </source>
</evidence>
<proteinExistence type="predicted"/>
<dbReference type="PANTHER" id="PTHR21230">
    <property type="entry name" value="VESICLE TRANSPORT V-SNARE PROTEIN VTI1-RELATED"/>
    <property type="match status" value="1"/>
</dbReference>
<keyword evidence="7 8" id="KW-0472">Membrane</keyword>
<protein>
    <recommendedName>
        <fullName evidence="10">Vesicle transport v-SNARE N-terminal domain-containing protein</fullName>
    </recommendedName>
</protein>
<dbReference type="EMBL" id="CDMZ01000124">
    <property type="protein sequence ID" value="CEM07335.1"/>
    <property type="molecule type" value="Genomic_DNA"/>
</dbReference>
<reference evidence="9" key="1">
    <citation type="submission" date="2014-11" db="EMBL/GenBank/DDBJ databases">
        <authorList>
            <person name="Otto D Thomas"/>
            <person name="Naeem Raeece"/>
        </authorList>
    </citation>
    <scope>NUCLEOTIDE SEQUENCE</scope>
</reference>
<evidence type="ECO:0000256" key="6">
    <source>
        <dbReference type="ARBA" id="ARBA00023034"/>
    </source>
</evidence>
<dbReference type="GO" id="GO:0006906">
    <property type="term" value="P:vesicle fusion"/>
    <property type="evidence" value="ECO:0007669"/>
    <property type="project" value="TreeGrafter"/>
</dbReference>
<keyword evidence="5 8" id="KW-1133">Transmembrane helix</keyword>
<dbReference type="GO" id="GO:0005789">
    <property type="term" value="C:endoplasmic reticulum membrane"/>
    <property type="evidence" value="ECO:0007669"/>
    <property type="project" value="TreeGrafter"/>
</dbReference>
<evidence type="ECO:0000256" key="1">
    <source>
        <dbReference type="ARBA" id="ARBA00004409"/>
    </source>
</evidence>
<evidence type="ECO:0000313" key="9">
    <source>
        <dbReference type="EMBL" id="CEM07335.1"/>
    </source>
</evidence>
<organism evidence="9">
    <name type="scientific">Chromera velia CCMP2878</name>
    <dbReference type="NCBI Taxonomy" id="1169474"/>
    <lineage>
        <taxon>Eukaryota</taxon>
        <taxon>Sar</taxon>
        <taxon>Alveolata</taxon>
        <taxon>Colpodellida</taxon>
        <taxon>Chromeraceae</taxon>
        <taxon>Chromera</taxon>
    </lineage>
</organism>
<dbReference type="PhylomeDB" id="A0A0G4F4R2"/>
<feature type="transmembrane region" description="Helical" evidence="8">
    <location>
        <begin position="147"/>
        <end position="167"/>
    </location>
</feature>
<accession>A0A0G4F4R2</accession>
<sequence length="169" mass="19514">MVSDFTRLVVQMEEWMVGVSDRSQKDVWKRRVGKLTTDAEAYRDSLERQMGHVHRSRIELDKRKRLLGDTKGRGKIDNLLKEKEKIHEAHNMIDQMIEQGRGIVGMMSQQNSILRNARRRVYDIASGVGLSSSLVGVLDRMHVRDKMLVYGCMILTLIVFYGAYRFAKG</sequence>
<evidence type="ECO:0000256" key="8">
    <source>
        <dbReference type="SAM" id="Phobius"/>
    </source>
</evidence>
<evidence type="ECO:0000256" key="3">
    <source>
        <dbReference type="ARBA" id="ARBA00022692"/>
    </source>
</evidence>
<dbReference type="Pfam" id="PF12352">
    <property type="entry name" value="V-SNARE_C"/>
    <property type="match status" value="1"/>
</dbReference>
<comment type="subcellular location">
    <subcellularLocation>
        <location evidence="1">Golgi apparatus membrane</location>
        <topology evidence="1">Single-pass type IV membrane protein</topology>
    </subcellularLocation>
</comment>
<dbReference type="GO" id="GO:0012507">
    <property type="term" value="C:ER to Golgi transport vesicle membrane"/>
    <property type="evidence" value="ECO:0007669"/>
    <property type="project" value="TreeGrafter"/>
</dbReference>
<name>A0A0G4F4R2_9ALVE</name>
<dbReference type="GO" id="GO:0000149">
    <property type="term" value="F:SNARE binding"/>
    <property type="evidence" value="ECO:0007669"/>
    <property type="project" value="TreeGrafter"/>
</dbReference>
<dbReference type="AlphaFoldDB" id="A0A0G4F4R2"/>
<dbReference type="PANTHER" id="PTHR21230:SF1">
    <property type="entry name" value="GOLGI SNAP RECEPTOR COMPLEX MEMBER 2"/>
    <property type="match status" value="1"/>
</dbReference>
<evidence type="ECO:0000256" key="2">
    <source>
        <dbReference type="ARBA" id="ARBA00022448"/>
    </source>
</evidence>
<dbReference type="GO" id="GO:0015031">
    <property type="term" value="P:protein transport"/>
    <property type="evidence" value="ECO:0007669"/>
    <property type="project" value="UniProtKB-KW"/>
</dbReference>
<evidence type="ECO:0008006" key="10">
    <source>
        <dbReference type="Google" id="ProtNLM"/>
    </source>
</evidence>
<gene>
    <name evidence="9" type="ORF">Cvel_15202</name>
</gene>
<keyword evidence="3 8" id="KW-0812">Transmembrane</keyword>
<dbReference type="GO" id="GO:0031902">
    <property type="term" value="C:late endosome membrane"/>
    <property type="evidence" value="ECO:0007669"/>
    <property type="project" value="TreeGrafter"/>
</dbReference>